<keyword evidence="3" id="KW-1185">Reference proteome</keyword>
<dbReference type="GO" id="GO:0015979">
    <property type="term" value="P:photosynthesis"/>
    <property type="evidence" value="ECO:0007669"/>
    <property type="project" value="InterPro"/>
</dbReference>
<dbReference type="EMBL" id="LGRX02030463">
    <property type="protein sequence ID" value="KAK3245641.1"/>
    <property type="molecule type" value="Genomic_DNA"/>
</dbReference>
<name>A0AAE0BZH1_9CHLO</name>
<evidence type="ECO:0000313" key="2">
    <source>
        <dbReference type="EMBL" id="KAK3245641.1"/>
    </source>
</evidence>
<evidence type="ECO:0000259" key="1">
    <source>
        <dbReference type="Pfam" id="PF01789"/>
    </source>
</evidence>
<evidence type="ECO:0000313" key="3">
    <source>
        <dbReference type="Proteomes" id="UP001190700"/>
    </source>
</evidence>
<dbReference type="AlphaFoldDB" id="A0AAE0BZH1"/>
<dbReference type="GO" id="GO:0009654">
    <property type="term" value="C:photosystem II oxygen evolving complex"/>
    <property type="evidence" value="ECO:0007669"/>
    <property type="project" value="InterPro"/>
</dbReference>
<feature type="domain" description="PsbP C-terminal" evidence="1">
    <location>
        <begin position="116"/>
        <end position="266"/>
    </location>
</feature>
<sequence length="268" mass="29655">MFALGAQRFSTTLHSTSLQPARYQQLQGGETATFPVAVQNTCKYLMTSSREMSSQRVFASQFSRRVASSLILSFIWRPSEAAAQTNAPSEVTSEYQLDAKNGEADLLYYSDELSPGPKYSLRAPLGWTPLELKPVARQFGVDATFFDPLDPAATLAVYVKKVPGINSIEDEGTLDDLAFTLANAAPRQENVGKLIRKYSHNQRQRTAYEIATAVGGGTAGRFGSAVELVSVFVEDQLEYTVRITCAGPKWLKNQKNLLRYIRSFTFLN</sequence>
<comment type="caution">
    <text evidence="2">The sequence shown here is derived from an EMBL/GenBank/DDBJ whole genome shotgun (WGS) entry which is preliminary data.</text>
</comment>
<dbReference type="SUPFAM" id="SSF55724">
    <property type="entry name" value="Mog1p/PsbP-like"/>
    <property type="match status" value="1"/>
</dbReference>
<proteinExistence type="predicted"/>
<organism evidence="2 3">
    <name type="scientific">Cymbomonas tetramitiformis</name>
    <dbReference type="NCBI Taxonomy" id="36881"/>
    <lineage>
        <taxon>Eukaryota</taxon>
        <taxon>Viridiplantae</taxon>
        <taxon>Chlorophyta</taxon>
        <taxon>Pyramimonadophyceae</taxon>
        <taxon>Pyramimonadales</taxon>
        <taxon>Pyramimonadaceae</taxon>
        <taxon>Cymbomonas</taxon>
    </lineage>
</organism>
<accession>A0AAE0BZH1</accession>
<dbReference type="Pfam" id="PF01789">
    <property type="entry name" value="PsbP"/>
    <property type="match status" value="1"/>
</dbReference>
<dbReference type="Proteomes" id="UP001190700">
    <property type="component" value="Unassembled WGS sequence"/>
</dbReference>
<dbReference type="Gene3D" id="3.40.1000.10">
    <property type="entry name" value="Mog1/PsbP, alpha/beta/alpha sandwich"/>
    <property type="match status" value="1"/>
</dbReference>
<reference evidence="2 3" key="1">
    <citation type="journal article" date="2015" name="Genome Biol. Evol.">
        <title>Comparative Genomics of a Bacterivorous Green Alga Reveals Evolutionary Causalities and Consequences of Phago-Mixotrophic Mode of Nutrition.</title>
        <authorList>
            <person name="Burns J.A."/>
            <person name="Paasch A."/>
            <person name="Narechania A."/>
            <person name="Kim E."/>
        </authorList>
    </citation>
    <scope>NUCLEOTIDE SEQUENCE [LARGE SCALE GENOMIC DNA]</scope>
    <source>
        <strain evidence="2 3">PLY_AMNH</strain>
    </source>
</reference>
<dbReference type="GO" id="GO:0019898">
    <property type="term" value="C:extrinsic component of membrane"/>
    <property type="evidence" value="ECO:0007669"/>
    <property type="project" value="InterPro"/>
</dbReference>
<dbReference type="InterPro" id="IPR002683">
    <property type="entry name" value="PsbP_C"/>
</dbReference>
<dbReference type="GO" id="GO:0005509">
    <property type="term" value="F:calcium ion binding"/>
    <property type="evidence" value="ECO:0007669"/>
    <property type="project" value="InterPro"/>
</dbReference>
<dbReference type="InterPro" id="IPR016123">
    <property type="entry name" value="Mog1/PsbP_a/b/a-sand"/>
</dbReference>
<protein>
    <recommendedName>
        <fullName evidence="1">PsbP C-terminal domain-containing protein</fullName>
    </recommendedName>
</protein>
<gene>
    <name evidence="2" type="ORF">CYMTET_44801</name>
</gene>